<evidence type="ECO:0000313" key="2">
    <source>
        <dbReference type="EMBL" id="KAJ9130910.1"/>
    </source>
</evidence>
<dbReference type="Proteomes" id="UP001174694">
    <property type="component" value="Unassembled WGS sequence"/>
</dbReference>
<keyword evidence="1" id="KW-1133">Transmembrane helix</keyword>
<evidence type="ECO:0000256" key="1">
    <source>
        <dbReference type="SAM" id="Phobius"/>
    </source>
</evidence>
<feature type="transmembrane region" description="Helical" evidence="1">
    <location>
        <begin position="475"/>
        <end position="495"/>
    </location>
</feature>
<dbReference type="EMBL" id="JANBVO010000076">
    <property type="protein sequence ID" value="KAJ9130910.1"/>
    <property type="molecule type" value="Genomic_DNA"/>
</dbReference>
<gene>
    <name evidence="2" type="ORF">NKR23_g11961</name>
</gene>
<keyword evidence="1" id="KW-0812">Transmembrane</keyword>
<keyword evidence="3" id="KW-1185">Reference proteome</keyword>
<sequence length="551" mass="59792">MTSPPATKILRQKLTFVVCLVIPTSLSVYILVETASGWHFSTSTARWVEENRPMIGTVVQVVSMVLGALQIYALSSVLTMSFHIRMLSTTTSLNELKFWNALSQGRLDWDLPYKTMAILTAYVVAIQIPSALWAGAFTPVSTTANVAAEFSIPQYSQSVAQLTMDVGTFTYVAWKYKTGLLLNSINQASARNSSIPQIRKLDNTGYVYHGRSYGVAAAIGLRPINQTSPTKGAENADITSYTYHESGYISNVECIYNVSSALRLDRLTTWDNSNSNIGAGGYWVNGSLPNGDWTGFPTWAGFDNGTVFALGASNGGCRHIYGFIGGSYYDFFNNIQCEVTFTPDTFEVAANMAAKIITVTPTGKNTSSSVGAGVPGQLQDLAFFYPSYMSQVLTTGYTSVLEKAFEANIDNVRAREGHANATMSDTLTGVSEALESLIDHSFGSIGAAQLMLVDDAQTVKANATINTVKLSEPKYTYSIFGISMAILILLIFEAVRSRFWSALGIFNSLDLKSAILGVVATRGDKPELLKKWNGDAADRDVGNEYKYGAFA</sequence>
<dbReference type="AlphaFoldDB" id="A0AA38VG73"/>
<accession>A0AA38VG73</accession>
<protein>
    <submittedName>
        <fullName evidence="2">Uncharacterized protein</fullName>
    </submittedName>
</protein>
<name>A0AA38VG73_9PEZI</name>
<keyword evidence="1" id="KW-0472">Membrane</keyword>
<feature type="transmembrane region" description="Helical" evidence="1">
    <location>
        <begin position="116"/>
        <end position="136"/>
    </location>
</feature>
<feature type="transmembrane region" description="Helical" evidence="1">
    <location>
        <begin position="52"/>
        <end position="78"/>
    </location>
</feature>
<reference evidence="2" key="1">
    <citation type="submission" date="2022-07" db="EMBL/GenBank/DDBJ databases">
        <title>Fungi with potential for degradation of polypropylene.</title>
        <authorList>
            <person name="Gostincar C."/>
        </authorList>
    </citation>
    <scope>NUCLEOTIDE SEQUENCE</scope>
    <source>
        <strain evidence="2">EXF-13308</strain>
    </source>
</reference>
<comment type="caution">
    <text evidence="2">The sequence shown here is derived from an EMBL/GenBank/DDBJ whole genome shotgun (WGS) entry which is preliminary data.</text>
</comment>
<feature type="transmembrane region" description="Helical" evidence="1">
    <location>
        <begin position="14"/>
        <end position="32"/>
    </location>
</feature>
<proteinExistence type="predicted"/>
<evidence type="ECO:0000313" key="3">
    <source>
        <dbReference type="Proteomes" id="UP001174694"/>
    </source>
</evidence>
<organism evidence="2 3">
    <name type="scientific">Pleurostoma richardsiae</name>
    <dbReference type="NCBI Taxonomy" id="41990"/>
    <lineage>
        <taxon>Eukaryota</taxon>
        <taxon>Fungi</taxon>
        <taxon>Dikarya</taxon>
        <taxon>Ascomycota</taxon>
        <taxon>Pezizomycotina</taxon>
        <taxon>Sordariomycetes</taxon>
        <taxon>Sordariomycetidae</taxon>
        <taxon>Calosphaeriales</taxon>
        <taxon>Pleurostomataceae</taxon>
        <taxon>Pleurostoma</taxon>
    </lineage>
</organism>